<dbReference type="InterPro" id="IPR038050">
    <property type="entry name" value="Neuro_actylchol_rec"/>
</dbReference>
<evidence type="ECO:0000259" key="17">
    <source>
        <dbReference type="Pfam" id="PF02932"/>
    </source>
</evidence>
<keyword evidence="9" id="KW-1015">Disulfide bond</keyword>
<dbReference type="FunFam" id="2.70.170.10:FF:000016">
    <property type="entry name" value="Nicotinic acetylcholine receptor subunit"/>
    <property type="match status" value="1"/>
</dbReference>
<evidence type="ECO:0000256" key="1">
    <source>
        <dbReference type="ARBA" id="ARBA00009237"/>
    </source>
</evidence>
<dbReference type="PRINTS" id="PR00254">
    <property type="entry name" value="NICOTINICR"/>
</dbReference>
<dbReference type="InterPro" id="IPR002394">
    <property type="entry name" value="Nicotinic_acetylcholine_rcpt"/>
</dbReference>
<evidence type="ECO:0000256" key="14">
    <source>
        <dbReference type="ARBA" id="ARBA00034099"/>
    </source>
</evidence>
<dbReference type="Gene3D" id="2.70.170.10">
    <property type="entry name" value="Neurotransmitter-gated ion-channel ligand-binding domain"/>
    <property type="match status" value="1"/>
</dbReference>
<keyword evidence="2 15" id="KW-0813">Transport</keyword>
<dbReference type="Pfam" id="PF02931">
    <property type="entry name" value="Neur_chan_LBD"/>
    <property type="match status" value="1"/>
</dbReference>
<feature type="transmembrane region" description="Helical" evidence="15">
    <location>
        <begin position="450"/>
        <end position="473"/>
    </location>
</feature>
<dbReference type="RefSeq" id="XP_066933801.1">
    <property type="nucleotide sequence ID" value="XM_067077700.1"/>
</dbReference>
<dbReference type="OrthoDB" id="5975154at2759"/>
<protein>
    <submittedName>
        <fullName evidence="18">Uncharacterized protein</fullName>
    </submittedName>
</protein>
<feature type="transmembrane region" description="Helical" evidence="15">
    <location>
        <begin position="269"/>
        <end position="287"/>
    </location>
</feature>
<dbReference type="Pfam" id="PF02932">
    <property type="entry name" value="Neur_chan_memb"/>
    <property type="match status" value="1"/>
</dbReference>
<feature type="chain" id="PRO_5029943153" evidence="15">
    <location>
        <begin position="23"/>
        <end position="476"/>
    </location>
</feature>
<comment type="similarity">
    <text evidence="1">Belongs to the ligand-gated ion channel (TC 1.A.9) family. Acetylcholine receptor (TC 1.A.9.1) subfamily.</text>
</comment>
<evidence type="ECO:0000256" key="15">
    <source>
        <dbReference type="RuleBase" id="RU000687"/>
    </source>
</evidence>
<dbReference type="GO" id="GO:0045211">
    <property type="term" value="C:postsynaptic membrane"/>
    <property type="evidence" value="ECO:0007669"/>
    <property type="project" value="InterPro"/>
</dbReference>
<proteinExistence type="inferred from homology"/>
<dbReference type="SUPFAM" id="SSF90112">
    <property type="entry name" value="Neurotransmitter-gated ion-channel transmembrane pore"/>
    <property type="match status" value="1"/>
</dbReference>
<evidence type="ECO:0000256" key="5">
    <source>
        <dbReference type="ARBA" id="ARBA00022989"/>
    </source>
</evidence>
<evidence type="ECO:0000256" key="7">
    <source>
        <dbReference type="ARBA" id="ARBA00023065"/>
    </source>
</evidence>
<dbReference type="AlphaFoldDB" id="A0A7M6DN13"/>
<evidence type="ECO:0000256" key="4">
    <source>
        <dbReference type="ARBA" id="ARBA00022692"/>
    </source>
</evidence>
<feature type="domain" description="Neurotransmitter-gated ion-channel ligand-binding" evidence="16">
    <location>
        <begin position="29"/>
        <end position="237"/>
    </location>
</feature>
<evidence type="ECO:0000256" key="13">
    <source>
        <dbReference type="ARBA" id="ARBA00023303"/>
    </source>
</evidence>
<dbReference type="EnsemblMetazoa" id="CLYHEMT017170.1">
    <property type="protein sequence ID" value="CLYHEMP017170.1"/>
    <property type="gene ID" value="CLYHEMG017170"/>
</dbReference>
<accession>A0A7M6DN13</accession>
<dbReference type="GO" id="GO:0004888">
    <property type="term" value="F:transmembrane signaling receptor activity"/>
    <property type="evidence" value="ECO:0007669"/>
    <property type="project" value="InterPro"/>
</dbReference>
<dbReference type="PROSITE" id="PS00236">
    <property type="entry name" value="NEUROTR_ION_CHANNEL"/>
    <property type="match status" value="1"/>
</dbReference>
<dbReference type="NCBIfam" id="TIGR00860">
    <property type="entry name" value="LIC"/>
    <property type="match status" value="1"/>
</dbReference>
<dbReference type="GO" id="GO:0022848">
    <property type="term" value="F:acetylcholine-gated monoatomic cation-selective channel activity"/>
    <property type="evidence" value="ECO:0007669"/>
    <property type="project" value="InterPro"/>
</dbReference>
<evidence type="ECO:0000256" key="9">
    <source>
        <dbReference type="ARBA" id="ARBA00023157"/>
    </source>
</evidence>
<dbReference type="CDD" id="cd18997">
    <property type="entry name" value="LGIC_ECD_nAChR"/>
    <property type="match status" value="1"/>
</dbReference>
<keyword evidence="7 15" id="KW-0406">Ion transport</keyword>
<evidence type="ECO:0000313" key="19">
    <source>
        <dbReference type="Proteomes" id="UP000594262"/>
    </source>
</evidence>
<dbReference type="InterPro" id="IPR006202">
    <property type="entry name" value="Neur_chan_lig-bd"/>
</dbReference>
<keyword evidence="11" id="KW-0325">Glycoprotein</keyword>
<keyword evidence="12" id="KW-1071">Ligand-gated ion channel</keyword>
<evidence type="ECO:0000256" key="6">
    <source>
        <dbReference type="ARBA" id="ARBA00023018"/>
    </source>
</evidence>
<evidence type="ECO:0000313" key="18">
    <source>
        <dbReference type="EnsemblMetazoa" id="CLYHEMP017170.1"/>
    </source>
</evidence>
<feature type="domain" description="Neurotransmitter-gated ion-channel transmembrane" evidence="17">
    <location>
        <begin position="244"/>
        <end position="466"/>
    </location>
</feature>
<evidence type="ECO:0000256" key="8">
    <source>
        <dbReference type="ARBA" id="ARBA00023136"/>
    </source>
</evidence>
<dbReference type="InterPro" id="IPR006201">
    <property type="entry name" value="Neur_channel"/>
</dbReference>
<dbReference type="InterPro" id="IPR036734">
    <property type="entry name" value="Neur_chan_lig-bd_sf"/>
</dbReference>
<keyword evidence="19" id="KW-1185">Reference proteome</keyword>
<keyword evidence="5 15" id="KW-1133">Transmembrane helix</keyword>
<evidence type="ECO:0000256" key="2">
    <source>
        <dbReference type="ARBA" id="ARBA00022448"/>
    </source>
</evidence>
<dbReference type="GeneID" id="136821464"/>
<keyword evidence="15" id="KW-0732">Signal</keyword>
<evidence type="ECO:0000256" key="10">
    <source>
        <dbReference type="ARBA" id="ARBA00023170"/>
    </source>
</evidence>
<feature type="signal peptide" evidence="15">
    <location>
        <begin position="1"/>
        <end position="22"/>
    </location>
</feature>
<dbReference type="CDD" id="cd19051">
    <property type="entry name" value="LGIC_TM_cation"/>
    <property type="match status" value="1"/>
</dbReference>
<dbReference type="FunFam" id="1.20.58.390:FF:000043">
    <property type="entry name" value="AcetylCholine Receptor"/>
    <property type="match status" value="1"/>
</dbReference>
<keyword evidence="6" id="KW-0770">Synapse</keyword>
<name>A0A7M6DN13_9CNID</name>
<evidence type="ECO:0000256" key="12">
    <source>
        <dbReference type="ARBA" id="ARBA00023286"/>
    </source>
</evidence>
<dbReference type="InterPro" id="IPR036719">
    <property type="entry name" value="Neuro-gated_channel_TM_sf"/>
</dbReference>
<dbReference type="Gene3D" id="1.20.58.390">
    <property type="entry name" value="Neurotransmitter-gated ion-channel transmembrane domain"/>
    <property type="match status" value="2"/>
</dbReference>
<keyword evidence="13 15" id="KW-0407">Ion channel</keyword>
<evidence type="ECO:0000256" key="11">
    <source>
        <dbReference type="ARBA" id="ARBA00023180"/>
    </source>
</evidence>
<dbReference type="Proteomes" id="UP000594262">
    <property type="component" value="Unplaced"/>
</dbReference>
<dbReference type="PRINTS" id="PR00252">
    <property type="entry name" value="NRIONCHANNEL"/>
</dbReference>
<dbReference type="PANTHER" id="PTHR18945">
    <property type="entry name" value="NEUROTRANSMITTER GATED ION CHANNEL"/>
    <property type="match status" value="1"/>
</dbReference>
<comment type="subcellular location">
    <subcellularLocation>
        <location evidence="14">Synaptic cell membrane</location>
        <topology evidence="14">Multi-pass membrane protein</topology>
    </subcellularLocation>
</comment>
<organism evidence="18 19">
    <name type="scientific">Clytia hemisphaerica</name>
    <dbReference type="NCBI Taxonomy" id="252671"/>
    <lineage>
        <taxon>Eukaryota</taxon>
        <taxon>Metazoa</taxon>
        <taxon>Cnidaria</taxon>
        <taxon>Hydrozoa</taxon>
        <taxon>Hydroidolina</taxon>
        <taxon>Leptothecata</taxon>
        <taxon>Obeliida</taxon>
        <taxon>Clytiidae</taxon>
        <taxon>Clytia</taxon>
    </lineage>
</organism>
<feature type="transmembrane region" description="Helical" evidence="15">
    <location>
        <begin position="238"/>
        <end position="262"/>
    </location>
</feature>
<keyword evidence="8 15" id="KW-0472">Membrane</keyword>
<evidence type="ECO:0000256" key="3">
    <source>
        <dbReference type="ARBA" id="ARBA00022475"/>
    </source>
</evidence>
<keyword evidence="4 15" id="KW-0812">Transmembrane</keyword>
<evidence type="ECO:0000259" key="16">
    <source>
        <dbReference type="Pfam" id="PF02931"/>
    </source>
</evidence>
<reference evidence="18" key="1">
    <citation type="submission" date="2021-01" db="UniProtKB">
        <authorList>
            <consortium name="EnsemblMetazoa"/>
        </authorList>
    </citation>
    <scope>IDENTIFICATION</scope>
</reference>
<dbReference type="SUPFAM" id="SSF63712">
    <property type="entry name" value="Nicotinic receptor ligand binding domain-like"/>
    <property type="match status" value="1"/>
</dbReference>
<dbReference type="InterPro" id="IPR018000">
    <property type="entry name" value="Neurotransmitter_ion_chnl_CS"/>
</dbReference>
<feature type="transmembrane region" description="Helical" evidence="15">
    <location>
        <begin position="299"/>
        <end position="326"/>
    </location>
</feature>
<sequence length="476" mass="54512">MIFLICSIKLVVILMFLRFSTASKVNSEMKLVDYILANYSKQARPVINPRHSINVTFGIEIVHLIKVDDRNQMLTTKIWVRQQWLNELLKWDSSKWSGTTEVQIDGQLVWVPDIVLYNNADSEFSGGVEKYKTRIIQYSDGTSFWLAPATFTSTCSIDIKYFPFDRQECHLKFGSWTFDIAGINLLKDNRPLITDQYSASSEWDLIKAEKLRHVVKYQCCPEPYVDITFNLVLLRKPLYFVFNVIAPCLVLVMTVFFGFFLPPESGERISLTITILLAVAVFLQLISDALPRNSNSVPMLAVFYMAIMAESAFSLITTCIVLVIHYRSSERGAAPMPKWVRSFFLGTCAKFFGIHGYYDELETMQTETRLGEDANKNHSSAYDNGFYMSDEYNDLQKSNPNSTLQTNNFSGTLDVILKEIQIITKGMLSSHQKSELQEDWRLLARVLDRLFFWLFLVTVVSSALGILVPVYLIHHG</sequence>
<keyword evidence="10" id="KW-0675">Receptor</keyword>
<keyword evidence="3" id="KW-1003">Cell membrane</keyword>
<dbReference type="InterPro" id="IPR006029">
    <property type="entry name" value="Neurotrans-gated_channel_TM"/>
</dbReference>